<comment type="caution">
    <text evidence="3">The sequence shown here is derived from an EMBL/GenBank/DDBJ whole genome shotgun (WGS) entry which is preliminary data.</text>
</comment>
<evidence type="ECO:0000256" key="1">
    <source>
        <dbReference type="SAM" id="MobiDB-lite"/>
    </source>
</evidence>
<feature type="compositionally biased region" description="Gly residues" evidence="1">
    <location>
        <begin position="1"/>
        <end position="13"/>
    </location>
</feature>
<feature type="domain" description="F-box protein At3g26010-like beta-propeller" evidence="2">
    <location>
        <begin position="38"/>
        <end position="383"/>
    </location>
</feature>
<dbReference type="InterPro" id="IPR056592">
    <property type="entry name" value="Beta-prop_At3g26010-like"/>
</dbReference>
<organism evidence="3 4">
    <name type="scientific">Cardamine amara subsp. amara</name>
    <dbReference type="NCBI Taxonomy" id="228776"/>
    <lineage>
        <taxon>Eukaryota</taxon>
        <taxon>Viridiplantae</taxon>
        <taxon>Streptophyta</taxon>
        <taxon>Embryophyta</taxon>
        <taxon>Tracheophyta</taxon>
        <taxon>Spermatophyta</taxon>
        <taxon>Magnoliopsida</taxon>
        <taxon>eudicotyledons</taxon>
        <taxon>Gunneridae</taxon>
        <taxon>Pentapetalae</taxon>
        <taxon>rosids</taxon>
        <taxon>malvids</taxon>
        <taxon>Brassicales</taxon>
        <taxon>Brassicaceae</taxon>
        <taxon>Cardamineae</taxon>
        <taxon>Cardamine</taxon>
    </lineage>
</organism>
<dbReference type="AlphaFoldDB" id="A0ABD0ZD31"/>
<dbReference type="Pfam" id="PF24750">
    <property type="entry name" value="b-prop_At3g26010-like"/>
    <property type="match status" value="1"/>
</dbReference>
<sequence>MGSGGGGGGLLGRGGEREEGVGEGGEGGAGLRGDRPITEAIGFHGCKTWDLPKTLASYIVPSHPTFKYSYVASSNGLIWINVFVTPYDHTCNIYKSFVGNPVLRQWVIIPPPPNTLVESHSTLNPFTAMVTGVDEDGIVSSFKLVRTCQRTCTSVIEPKESGIYVWRVYVYSSETGFWTCKRLLSSRPVDYFGSYSPVNLNGLLYLRERGYGSSKPGVLIAYDFYVPESDDQCLVIPLPGKDNIDAKRCLTTSGGDVIYIELLYRKLKIWRLLNSESESWQLLRKFHIFSFGRVDNCFPLAMNPFDTDIIYLWSQDYGYLLSGNLQSEEFFLHGESEDWIGSECCFRINTAGSEEHMEDNRDKTAVLMLSQFVLSRWMDSVPRPPNPS</sequence>
<gene>
    <name evidence="3" type="ORF">V5N11_008660</name>
</gene>
<protein>
    <submittedName>
        <fullName evidence="3">F-box protein</fullName>
    </submittedName>
</protein>
<proteinExistence type="predicted"/>
<feature type="region of interest" description="Disordered" evidence="1">
    <location>
        <begin position="1"/>
        <end position="33"/>
    </location>
</feature>
<name>A0ABD0ZD31_CARAN</name>
<evidence type="ECO:0000259" key="2">
    <source>
        <dbReference type="Pfam" id="PF24750"/>
    </source>
</evidence>
<dbReference type="Proteomes" id="UP001558713">
    <property type="component" value="Unassembled WGS sequence"/>
</dbReference>
<evidence type="ECO:0000313" key="4">
    <source>
        <dbReference type="Proteomes" id="UP001558713"/>
    </source>
</evidence>
<dbReference type="PANTHER" id="PTHR35546">
    <property type="entry name" value="F-BOX PROTEIN INTERACTION DOMAIN PROTEIN-RELATED"/>
    <property type="match status" value="1"/>
</dbReference>
<feature type="compositionally biased region" description="Gly residues" evidence="1">
    <location>
        <begin position="22"/>
        <end position="31"/>
    </location>
</feature>
<dbReference type="InterPro" id="IPR055290">
    <property type="entry name" value="At3g26010-like"/>
</dbReference>
<accession>A0ABD0ZD31</accession>
<dbReference type="PANTHER" id="PTHR35546:SF25">
    <property type="entry name" value="F-BOX DOMAIN-CONTAINING PROTEIN"/>
    <property type="match status" value="1"/>
</dbReference>
<reference evidence="3 4" key="1">
    <citation type="submission" date="2024-04" db="EMBL/GenBank/DDBJ databases">
        <title>Genome assembly C_amara_ONT_v2.</title>
        <authorList>
            <person name="Yant L."/>
            <person name="Moore C."/>
            <person name="Slenker M."/>
        </authorList>
    </citation>
    <scope>NUCLEOTIDE SEQUENCE [LARGE SCALE GENOMIC DNA]</scope>
    <source>
        <tissue evidence="3">Leaf</tissue>
    </source>
</reference>
<evidence type="ECO:0000313" key="3">
    <source>
        <dbReference type="EMBL" id="KAL1192589.1"/>
    </source>
</evidence>
<keyword evidence="4" id="KW-1185">Reference proteome</keyword>
<dbReference type="EMBL" id="JBANAX010000816">
    <property type="protein sequence ID" value="KAL1192589.1"/>
    <property type="molecule type" value="Genomic_DNA"/>
</dbReference>